<feature type="DNA-binding region" description="OmpR/PhoB-type" evidence="6">
    <location>
        <begin position="9"/>
        <end position="108"/>
    </location>
</feature>
<dbReference type="InterPro" id="IPR016032">
    <property type="entry name" value="Sig_transdc_resp-reg_C-effctor"/>
</dbReference>
<keyword evidence="2" id="KW-0805">Transcription regulation</keyword>
<evidence type="ECO:0000256" key="6">
    <source>
        <dbReference type="PROSITE-ProRule" id="PRU01091"/>
    </source>
</evidence>
<feature type="domain" description="OmpR/PhoB-type" evidence="7">
    <location>
        <begin position="9"/>
        <end position="108"/>
    </location>
</feature>
<dbReference type="GO" id="GO:0000160">
    <property type="term" value="P:phosphorelay signal transduction system"/>
    <property type="evidence" value="ECO:0007669"/>
    <property type="project" value="InterPro"/>
</dbReference>
<dbReference type="InterPro" id="IPR001867">
    <property type="entry name" value="OmpR/PhoB-type_DNA-bd"/>
</dbReference>
<feature type="repeat" description="TPR" evidence="5">
    <location>
        <begin position="865"/>
        <end position="898"/>
    </location>
</feature>
<dbReference type="AlphaFoldDB" id="A0A8J3KRS5"/>
<dbReference type="InterPro" id="IPR036388">
    <property type="entry name" value="WH-like_DNA-bd_sf"/>
</dbReference>
<comment type="similarity">
    <text evidence="1">Belongs to the AfsR/DnrI/RedD regulatory family.</text>
</comment>
<dbReference type="InterPro" id="IPR051677">
    <property type="entry name" value="AfsR-DnrI-RedD_regulator"/>
</dbReference>
<dbReference type="GO" id="GO:0043531">
    <property type="term" value="F:ADP binding"/>
    <property type="evidence" value="ECO:0007669"/>
    <property type="project" value="InterPro"/>
</dbReference>
<keyword evidence="4" id="KW-0804">Transcription</keyword>
<evidence type="ECO:0000256" key="4">
    <source>
        <dbReference type="ARBA" id="ARBA00023163"/>
    </source>
</evidence>
<dbReference type="SMART" id="SM01043">
    <property type="entry name" value="BTAD"/>
    <property type="match status" value="1"/>
</dbReference>
<dbReference type="InterPro" id="IPR005158">
    <property type="entry name" value="BTAD"/>
</dbReference>
<evidence type="ECO:0000256" key="2">
    <source>
        <dbReference type="ARBA" id="ARBA00023015"/>
    </source>
</evidence>
<dbReference type="PROSITE" id="PS51755">
    <property type="entry name" value="OMPR_PHOB"/>
    <property type="match status" value="1"/>
</dbReference>
<dbReference type="SUPFAM" id="SSF52540">
    <property type="entry name" value="P-loop containing nucleoside triphosphate hydrolases"/>
    <property type="match status" value="1"/>
</dbReference>
<dbReference type="CDD" id="cd00383">
    <property type="entry name" value="trans_reg_C"/>
    <property type="match status" value="1"/>
</dbReference>
<dbReference type="Pfam" id="PF13424">
    <property type="entry name" value="TPR_12"/>
    <property type="match status" value="2"/>
</dbReference>
<accession>A0A8J3KRS5</accession>
<dbReference type="Gene3D" id="3.40.50.300">
    <property type="entry name" value="P-loop containing nucleotide triphosphate hydrolases"/>
    <property type="match status" value="1"/>
</dbReference>
<evidence type="ECO:0000313" key="8">
    <source>
        <dbReference type="EMBL" id="GIG02229.1"/>
    </source>
</evidence>
<dbReference type="PRINTS" id="PR00364">
    <property type="entry name" value="DISEASERSIST"/>
</dbReference>
<dbReference type="Proteomes" id="UP000659904">
    <property type="component" value="Unassembled WGS sequence"/>
</dbReference>
<dbReference type="InterPro" id="IPR019734">
    <property type="entry name" value="TPR_rpt"/>
</dbReference>
<reference evidence="8 9" key="1">
    <citation type="submission" date="2021-01" db="EMBL/GenBank/DDBJ databases">
        <title>Whole genome shotgun sequence of Catellatospora citrea NBRC 14495.</title>
        <authorList>
            <person name="Komaki H."/>
            <person name="Tamura T."/>
        </authorList>
    </citation>
    <scope>NUCLEOTIDE SEQUENCE [LARGE SCALE GENOMIC DNA]</scope>
    <source>
        <strain evidence="8 9">NBRC 14495</strain>
    </source>
</reference>
<dbReference type="GO" id="GO:0006355">
    <property type="term" value="P:regulation of DNA-templated transcription"/>
    <property type="evidence" value="ECO:0007669"/>
    <property type="project" value="InterPro"/>
</dbReference>
<dbReference type="CDD" id="cd15831">
    <property type="entry name" value="BTAD"/>
    <property type="match status" value="1"/>
</dbReference>
<dbReference type="SUPFAM" id="SSF46894">
    <property type="entry name" value="C-terminal effector domain of the bipartite response regulators"/>
    <property type="match status" value="1"/>
</dbReference>
<organism evidence="8 9">
    <name type="scientific">Catellatospora citrea</name>
    <dbReference type="NCBI Taxonomy" id="53366"/>
    <lineage>
        <taxon>Bacteria</taxon>
        <taxon>Bacillati</taxon>
        <taxon>Actinomycetota</taxon>
        <taxon>Actinomycetes</taxon>
        <taxon>Micromonosporales</taxon>
        <taxon>Micromonosporaceae</taxon>
        <taxon>Catellatospora</taxon>
    </lineage>
</organism>
<dbReference type="Pfam" id="PF03704">
    <property type="entry name" value="BTAD"/>
    <property type="match status" value="1"/>
</dbReference>
<dbReference type="GO" id="GO:0003677">
    <property type="term" value="F:DNA binding"/>
    <property type="evidence" value="ECO:0007669"/>
    <property type="project" value="UniProtKB-UniRule"/>
</dbReference>
<sequence length="958" mass="101943">MTIYLKVGHPGRDMGASVITFGVLGPLAVHRDGAPVELPAAMLRRLLAVLLSRANQPISADRLADTLWDGSPPATARKTLQVYVHRLRTALGDPARVGHGPGGYRIAATAAELDSLAFAELLAQARAARRAGDDAGAADLFDQALRLWRAEPYADLPADALLADEAQRLSEEHLRAREESLGLRLDLGGHAEAGPELAALAAAHPFRESLLALLMLAHYRAGRRADALEVFRAARARLADELGIDAGAALRRLHAAVLRDDPRLDRVAVSDLDTLTEAAAAAPAGTVPAQLPADTPVFSGRAAELEKLAGLLPGDRGLTTVVISAISGTAGVGKTTLAVHWAHRIADRFPDGQLYLNLRGFDPDGTAMGPAEAVRSLLDAFAVPPGRIPATLDGSLGLYRSLLAGKRVLVVLDNVRDAEHVRPLLPGSPTCLVLVTSRNQLPALVATEGARPLALGLLADAEARELLSRRIGPDRVAAEPDAVEQIVRMCGGLPLALAIVAARAAISADVPLRELADRLRAEGAGLDAFTGWDAATDVRAVFSWSYRALSTPAARMFRLLGLHPGPDLAVPAAASLAGVPLAAARSALAELVRAHLVTEHVPGRYQCHDLLHRYAAELAESAEPEAERFAALGRLLDHYLHTAQQADRRLEAVRQPLAIDPPADGAMVDDPGDATAAVAWFTAEHACLVAAVNRAAAAGWDLRAWQLSWQLTTYLDRRGHWSDLITVLTAALGATARLGDRPAQAHLHRHVARTQVRLGRHDDALASFHAALEQYRAVDDHAGQGHTHHNLGVALEMQGRTEQALHHTEQALALYITAGYLPGQARALNGIGWYRALAGDHRAALDHCGRALALFSELGDRNGQAHTLDSLGYAHAQLGDHQQAIACYEQTLALYRDFGDRFGEAETNAHLGDSHHAVGDPAAAASHWARALEIFEELGHAEAATVREKLRGGVTAAR</sequence>
<dbReference type="EMBL" id="BONH01000049">
    <property type="protein sequence ID" value="GIG02229.1"/>
    <property type="molecule type" value="Genomic_DNA"/>
</dbReference>
<dbReference type="Gene3D" id="1.25.40.10">
    <property type="entry name" value="Tetratricopeptide repeat domain"/>
    <property type="match status" value="2"/>
</dbReference>
<dbReference type="InterPro" id="IPR011990">
    <property type="entry name" value="TPR-like_helical_dom_sf"/>
</dbReference>
<gene>
    <name evidence="8" type="ORF">Cci01nite_73220</name>
</gene>
<evidence type="ECO:0000256" key="3">
    <source>
        <dbReference type="ARBA" id="ARBA00023125"/>
    </source>
</evidence>
<protein>
    <submittedName>
        <fullName evidence="8">SARP family transcriptional regulator</fullName>
    </submittedName>
</protein>
<keyword evidence="5" id="KW-0802">TPR repeat</keyword>
<dbReference type="Pfam" id="PF00486">
    <property type="entry name" value="Trans_reg_C"/>
    <property type="match status" value="1"/>
</dbReference>
<evidence type="ECO:0000313" key="9">
    <source>
        <dbReference type="Proteomes" id="UP000659904"/>
    </source>
</evidence>
<comment type="caution">
    <text evidence="8">The sequence shown here is derived from an EMBL/GenBank/DDBJ whole genome shotgun (WGS) entry which is preliminary data.</text>
</comment>
<dbReference type="PROSITE" id="PS50005">
    <property type="entry name" value="TPR"/>
    <property type="match status" value="1"/>
</dbReference>
<evidence type="ECO:0000259" key="7">
    <source>
        <dbReference type="PROSITE" id="PS51755"/>
    </source>
</evidence>
<keyword evidence="9" id="KW-1185">Reference proteome</keyword>
<keyword evidence="3 6" id="KW-0238">DNA-binding</keyword>
<dbReference type="SMART" id="SM00028">
    <property type="entry name" value="TPR"/>
    <property type="match status" value="6"/>
</dbReference>
<dbReference type="SUPFAM" id="SSF48452">
    <property type="entry name" value="TPR-like"/>
    <property type="match status" value="2"/>
</dbReference>
<evidence type="ECO:0000256" key="1">
    <source>
        <dbReference type="ARBA" id="ARBA00005820"/>
    </source>
</evidence>
<dbReference type="SMART" id="SM00862">
    <property type="entry name" value="Trans_reg_C"/>
    <property type="match status" value="1"/>
</dbReference>
<evidence type="ECO:0000256" key="5">
    <source>
        <dbReference type="PROSITE-ProRule" id="PRU00339"/>
    </source>
</evidence>
<name>A0A8J3KRS5_9ACTN</name>
<proteinExistence type="inferred from homology"/>
<dbReference type="Gene3D" id="1.10.10.10">
    <property type="entry name" value="Winged helix-like DNA-binding domain superfamily/Winged helix DNA-binding domain"/>
    <property type="match status" value="1"/>
</dbReference>
<dbReference type="PANTHER" id="PTHR35807:SF1">
    <property type="entry name" value="TRANSCRIPTIONAL REGULATOR REDD"/>
    <property type="match status" value="1"/>
</dbReference>
<dbReference type="PANTHER" id="PTHR35807">
    <property type="entry name" value="TRANSCRIPTIONAL REGULATOR REDD-RELATED"/>
    <property type="match status" value="1"/>
</dbReference>
<dbReference type="InterPro" id="IPR027417">
    <property type="entry name" value="P-loop_NTPase"/>
</dbReference>